<evidence type="ECO:0000313" key="5">
    <source>
        <dbReference type="Proteomes" id="UP000198711"/>
    </source>
</evidence>
<feature type="signal peptide" evidence="2">
    <location>
        <begin position="1"/>
        <end position="18"/>
    </location>
</feature>
<evidence type="ECO:0000256" key="2">
    <source>
        <dbReference type="SAM" id="SignalP"/>
    </source>
</evidence>
<evidence type="ECO:0000256" key="1">
    <source>
        <dbReference type="SAM" id="MobiDB-lite"/>
    </source>
</evidence>
<dbReference type="GO" id="GO:0008239">
    <property type="term" value="F:dipeptidyl-peptidase activity"/>
    <property type="evidence" value="ECO:0007669"/>
    <property type="project" value="TreeGrafter"/>
</dbReference>
<dbReference type="GO" id="GO:0006508">
    <property type="term" value="P:proteolysis"/>
    <property type="evidence" value="ECO:0007669"/>
    <property type="project" value="InterPro"/>
</dbReference>
<name>A0A8X8IGX4_9BACT</name>
<keyword evidence="5" id="KW-1185">Reference proteome</keyword>
<feature type="domain" description="Peptidase S9 prolyl oligopeptidase catalytic" evidence="3">
    <location>
        <begin position="748"/>
        <end position="949"/>
    </location>
</feature>
<feature type="chain" id="PRO_5036504625" evidence="2">
    <location>
        <begin position="19"/>
        <end position="974"/>
    </location>
</feature>
<organism evidence="4 5">
    <name type="scientific">Hydrobacter penzbergensis</name>
    <dbReference type="NCBI Taxonomy" id="1235997"/>
    <lineage>
        <taxon>Bacteria</taxon>
        <taxon>Pseudomonadati</taxon>
        <taxon>Bacteroidota</taxon>
        <taxon>Chitinophagia</taxon>
        <taxon>Chitinophagales</taxon>
        <taxon>Chitinophagaceae</taxon>
        <taxon>Hydrobacter</taxon>
    </lineage>
</organism>
<dbReference type="EMBL" id="FNNO01000013">
    <property type="protein sequence ID" value="SDX33580.1"/>
    <property type="molecule type" value="Genomic_DNA"/>
</dbReference>
<protein>
    <submittedName>
        <fullName evidence="4">Dipeptidyl aminopeptidase/acylaminoacyl peptidase</fullName>
    </submittedName>
</protein>
<dbReference type="Gene3D" id="3.40.50.1820">
    <property type="entry name" value="alpha/beta hydrolase"/>
    <property type="match status" value="1"/>
</dbReference>
<dbReference type="Proteomes" id="UP000198711">
    <property type="component" value="Unassembled WGS sequence"/>
</dbReference>
<dbReference type="PANTHER" id="PTHR11731">
    <property type="entry name" value="PROTEASE FAMILY S9B,C DIPEPTIDYL-PEPTIDASE IV-RELATED"/>
    <property type="match status" value="1"/>
</dbReference>
<dbReference type="InterPro" id="IPR050278">
    <property type="entry name" value="Serine_Prot_S9B/DPPIV"/>
</dbReference>
<gene>
    <name evidence="4" type="ORF">SAMN05444410_11398</name>
</gene>
<dbReference type="SUPFAM" id="SSF82171">
    <property type="entry name" value="DPP6 N-terminal domain-like"/>
    <property type="match status" value="1"/>
</dbReference>
<dbReference type="RefSeq" id="WP_092725566.1">
    <property type="nucleotide sequence ID" value="NZ_FNNO01000013.1"/>
</dbReference>
<dbReference type="Pfam" id="PF00326">
    <property type="entry name" value="Peptidase_S9"/>
    <property type="match status" value="1"/>
</dbReference>
<feature type="region of interest" description="Disordered" evidence="1">
    <location>
        <begin position="191"/>
        <end position="217"/>
    </location>
</feature>
<keyword evidence="4" id="KW-0031">Aminopeptidase</keyword>
<accession>A0A8X8IGX4</accession>
<reference evidence="4 5" key="1">
    <citation type="submission" date="2016-10" db="EMBL/GenBank/DDBJ databases">
        <authorList>
            <person name="Varghese N."/>
            <person name="Submissions S."/>
        </authorList>
    </citation>
    <scope>NUCLEOTIDE SEQUENCE [LARGE SCALE GENOMIC DNA]</scope>
    <source>
        <strain evidence="4 5">DSM 25353</strain>
    </source>
</reference>
<proteinExistence type="predicted"/>
<keyword evidence="4" id="KW-0645">Protease</keyword>
<keyword evidence="2" id="KW-0732">Signal</keyword>
<sequence>MKKLLPAIVCLCAVTVYAQKKPLDHSVYDQWQSITERTISNDGKYVAYTINPQEGDDVLVIQAVNGSYKQEIARGYSAVVSNDNRFVICRIKPPFKDTRDARIKKKKPEDMPKDSLGMIDLVTGRVTKMARVKSFKMPDETGTWLAYLLEKALPETNRLLPVDSLTRINNLLTMADSLAHAADSLRNKANAAKEKGMGELQVKASRNTTTKTPDEPIEEGTDLVLTNLATGETRTFHQVSEYFFNRKGNALVLETTRKNNDPSQKASVIYFNLDQRTHHTILVGFNDAKGYQFDEAGNQLAFVAERDSSSKALQKFYRLYYYKTGADSAVVVADRKTKGIPANWTVSENSNISFSKNGARLFFGTAPILPAKDTSLPEFERVNVDIWHYKDDYIQPVQLKNLDNELKHNYLARADLVNNEVIQLATDKMRQVVSTGEGDGQWFYGTADDGKRIATQWQGFSLNDVYRINPESGVVTLIRKDLKGTALYPSYSGKYLLFFDDRKQHYYVYSAVSGQLHPVAADITSKLYDEDNDVPDDPNAYGVVKWMENDQYVLVYDRYDIWKVDAEGKEKSIRLTNGRKDKIQLRYVNTDPDERIIKDSQQLLLRLYDEKDKSSGIALLNLAKQQETTVLFKEPKSLGLVIQKAKNAGVISYTKESYTESPNLYVQPLQVTTASRLSNINRQQADYNWGTVELFKWKAYTGKETEGVLYKPEGFDSQKKYPMIVYFYERNNNTLNNYIAPAPTPSRLNISFFVSRGYIVFVPDIWYKTGYPGQSAYDYIVSGTRAVVKQGFVDSTRIGLQGQSWGGYQIVYLITKTNLYAAAWAGAPVANMTSAYGGIRWGTGLNRQFQYEKTQSRIGATLWEKPERYLQNSALFSLPKVTTPLVIMANDADDAVPWYQGIEMYTGMRRLGKKVWMLNYNNEAHNLIERKNRKDIQVREQQFFDYLLKGEKPAKWISEGVPAVIKGRDWGLGY</sequence>
<dbReference type="GO" id="GO:0004177">
    <property type="term" value="F:aminopeptidase activity"/>
    <property type="evidence" value="ECO:0007669"/>
    <property type="project" value="UniProtKB-KW"/>
</dbReference>
<evidence type="ECO:0000259" key="3">
    <source>
        <dbReference type="Pfam" id="PF00326"/>
    </source>
</evidence>
<evidence type="ECO:0000313" key="4">
    <source>
        <dbReference type="EMBL" id="SDX33580.1"/>
    </source>
</evidence>
<dbReference type="SUPFAM" id="SSF53474">
    <property type="entry name" value="alpha/beta-Hydrolases"/>
    <property type="match status" value="1"/>
</dbReference>
<dbReference type="InterPro" id="IPR001375">
    <property type="entry name" value="Peptidase_S9_cat"/>
</dbReference>
<dbReference type="InterPro" id="IPR029058">
    <property type="entry name" value="AB_hydrolase_fold"/>
</dbReference>
<comment type="caution">
    <text evidence="4">The sequence shown here is derived from an EMBL/GenBank/DDBJ whole genome shotgun (WGS) entry which is preliminary data.</text>
</comment>
<dbReference type="AlphaFoldDB" id="A0A8X8IGX4"/>
<keyword evidence="4" id="KW-0378">Hydrolase</keyword>
<dbReference type="PANTHER" id="PTHR11731:SF193">
    <property type="entry name" value="DIPEPTIDYL PEPTIDASE 9"/>
    <property type="match status" value="1"/>
</dbReference>
<dbReference type="GO" id="GO:0008236">
    <property type="term" value="F:serine-type peptidase activity"/>
    <property type="evidence" value="ECO:0007669"/>
    <property type="project" value="InterPro"/>
</dbReference>